<keyword evidence="2" id="KW-1133">Transmembrane helix</keyword>
<dbReference type="Proteomes" id="UP000193664">
    <property type="component" value="Unassembled WGS sequence"/>
</dbReference>
<feature type="transmembrane region" description="Helical" evidence="2">
    <location>
        <begin position="107"/>
        <end position="128"/>
    </location>
</feature>
<name>A0A1X2ZHB9_BIFAD</name>
<feature type="compositionally biased region" description="Low complexity" evidence="1">
    <location>
        <begin position="196"/>
        <end position="216"/>
    </location>
</feature>
<protein>
    <submittedName>
        <fullName evidence="3">Branched-chain amino acid ABC transporter</fullName>
    </submittedName>
</protein>
<reference evidence="3 4" key="1">
    <citation type="journal article" date="2016" name="Sci. Rep.">
        <title>Evaluation of genetic diversity among strains of the human gut commensal Bifidobacterium adolescentis.</title>
        <authorList>
            <person name="Duranti S."/>
            <person name="Milani C."/>
            <person name="Lugli G.A."/>
            <person name="Mancabelli L."/>
            <person name="Turroni F."/>
            <person name="Ferrario C."/>
            <person name="Mangifesta M."/>
            <person name="Viappiani A."/>
            <person name="Sanchez B."/>
            <person name="Margolles A."/>
            <person name="van Sinderen D."/>
            <person name="Ventura M."/>
        </authorList>
    </citation>
    <scope>NUCLEOTIDE SEQUENCE [LARGE SCALE GENOMIC DNA]</scope>
    <source>
        <strain evidence="3 4">AD2-8</strain>
    </source>
</reference>
<comment type="caution">
    <text evidence="3">The sequence shown here is derived from an EMBL/GenBank/DDBJ whole genome shotgun (WGS) entry which is preliminary data.</text>
</comment>
<sequence length="309" mass="32607">MRRRQAPLWPLMALTVAIALMAFILSFDALRTLAVACGVQPGLSWVFPLIIDAPVLAFTWATWVFKTRGLGQAYPWAMLLVFSAVSLVGNALHAHPVETNGLLLPDWGASLLMTMPPVALLATSHMIVRAASRSFDMDEPEPAAEAVPDVPRDMDDPAPAPKAPAEAEPAAGAVETAPVAPPEVPRDTDGPETVSEAPAEAGPEPEPVAEAVETAPVAPPEVPRDADDPEAASGSPVEPGAARRHPDVSAPIPVPTPEPEPESEPTPEPGRTPEAPSEPDAPETLEERWGRAFAGDGRDRLVDLIEPEV</sequence>
<keyword evidence="2" id="KW-0812">Transmembrane</keyword>
<evidence type="ECO:0000256" key="2">
    <source>
        <dbReference type="SAM" id="Phobius"/>
    </source>
</evidence>
<organism evidence="3 4">
    <name type="scientific">Bifidobacterium adolescentis</name>
    <dbReference type="NCBI Taxonomy" id="1680"/>
    <lineage>
        <taxon>Bacteria</taxon>
        <taxon>Bacillati</taxon>
        <taxon>Actinomycetota</taxon>
        <taxon>Actinomycetes</taxon>
        <taxon>Bifidobacteriales</taxon>
        <taxon>Bifidobacteriaceae</taxon>
        <taxon>Bifidobacterium</taxon>
    </lineage>
</organism>
<dbReference type="InterPro" id="IPR021235">
    <property type="entry name" value="DUF2637"/>
</dbReference>
<evidence type="ECO:0000256" key="1">
    <source>
        <dbReference type="SAM" id="MobiDB-lite"/>
    </source>
</evidence>
<accession>A0A1X2ZHB9</accession>
<keyword evidence="2" id="KW-0472">Membrane</keyword>
<feature type="compositionally biased region" description="Basic and acidic residues" evidence="1">
    <location>
        <begin position="285"/>
        <end position="297"/>
    </location>
</feature>
<proteinExistence type="predicted"/>
<dbReference type="AlphaFoldDB" id="A0A1X2ZHB9"/>
<feature type="compositionally biased region" description="Low complexity" evidence="1">
    <location>
        <begin position="163"/>
        <end position="178"/>
    </location>
</feature>
<feature type="transmembrane region" description="Helical" evidence="2">
    <location>
        <begin position="77"/>
        <end position="95"/>
    </location>
</feature>
<evidence type="ECO:0000313" key="4">
    <source>
        <dbReference type="Proteomes" id="UP000193664"/>
    </source>
</evidence>
<gene>
    <name evidence="3" type="ORF">AD0028_1536</name>
</gene>
<dbReference type="Pfam" id="PF10935">
    <property type="entry name" value="DUF2637"/>
    <property type="match status" value="1"/>
</dbReference>
<evidence type="ECO:0000313" key="3">
    <source>
        <dbReference type="EMBL" id="OSG93571.1"/>
    </source>
</evidence>
<feature type="transmembrane region" description="Helical" evidence="2">
    <location>
        <begin position="46"/>
        <end position="65"/>
    </location>
</feature>
<dbReference type="EMBL" id="LNKF01000007">
    <property type="protein sequence ID" value="OSG93571.1"/>
    <property type="molecule type" value="Genomic_DNA"/>
</dbReference>
<feature type="region of interest" description="Disordered" evidence="1">
    <location>
        <begin position="134"/>
        <end position="297"/>
    </location>
</feature>